<name>A0A0P5E9Y7_9CRUS</name>
<evidence type="ECO:0000313" key="2">
    <source>
        <dbReference type="EMBL" id="KZS14382.1"/>
    </source>
</evidence>
<keyword evidence="3" id="KW-1185">Reference proteome</keyword>
<feature type="domain" description="ILCR1 Ig-like" evidence="1">
    <location>
        <begin position="182"/>
        <end position="264"/>
    </location>
</feature>
<comment type="caution">
    <text evidence="2">The sequence shown here is derived from an EMBL/GenBank/DDBJ whole genome shotgun (WGS) entry which is preliminary data.</text>
</comment>
<proteinExistence type="predicted"/>
<gene>
    <name evidence="2" type="ORF">APZ42_020347</name>
</gene>
<dbReference type="Proteomes" id="UP000076858">
    <property type="component" value="Unassembled WGS sequence"/>
</dbReference>
<accession>A0A0P5E9Y7</accession>
<sequence>MPKIACTPYLIEWLMVVASSLLELMRSTGSCSADMHRTLLCCALLFVIVAAGVGPPSLQRVCDKNNNSVNKLLLDFDEVAAAVNVSFPKQNRGDQRFTSYKIYLFANWNQLDAEASCQDAHLSSHTVYDISTEQDFLVSLRYVYSGFYHLTVVPWINNTISFQSINAYFVVRTTRLPMAVQNWTTQFIIHPLPIYSSIVIQFLPADPEYDFSLYEVLLSDCDPTSLTISVGHTSICYANQTKPECTFEHLSPGKYCAFVRPIDQRCNYGNVWQVKDHCIVHSDVIELAHSPPSANLEWLPTGSVIRDRVGNHSSTMLAAMVISLVIATGFVVALIYQIKRKRSALRSTHHKFSATHLTEVTPSTIGNTKKIVLLLWLRDSCQLMQQVDELKVKLRRQNAKIVDIYDDDLYDELSVDPIHWLNEIMATQDLRIVVIGSPRLEQHFAHESRSENELDMLEGLVLYAIKQLWLMRAASHSLYSTTFFVRFSNISYHGQTNELTPFRCFMLPMHCEELIFYINN</sequence>
<dbReference type="OrthoDB" id="6343489at2759"/>
<dbReference type="InterPro" id="IPR057066">
    <property type="entry name" value="Ig_ILCR1"/>
</dbReference>
<dbReference type="AlphaFoldDB" id="A0A0P5E9Y7"/>
<evidence type="ECO:0000313" key="3">
    <source>
        <dbReference type="Proteomes" id="UP000076858"/>
    </source>
</evidence>
<reference evidence="2 3" key="1">
    <citation type="submission" date="2016-03" db="EMBL/GenBank/DDBJ databases">
        <title>EvidentialGene: Evidence-directed Construction of Genes on Genomes.</title>
        <authorList>
            <person name="Gilbert D.G."/>
            <person name="Choi J.-H."/>
            <person name="Mockaitis K."/>
            <person name="Colbourne J."/>
            <person name="Pfrender M."/>
        </authorList>
    </citation>
    <scope>NUCLEOTIDE SEQUENCE [LARGE SCALE GENOMIC DNA]</scope>
    <source>
        <strain evidence="2 3">Xinb3</strain>
        <tissue evidence="2">Complete organism</tissue>
    </source>
</reference>
<dbReference type="Pfam" id="PF23608">
    <property type="entry name" value="Ig_ILCR1"/>
    <property type="match status" value="1"/>
</dbReference>
<evidence type="ECO:0000259" key="1">
    <source>
        <dbReference type="Pfam" id="PF23608"/>
    </source>
</evidence>
<organism evidence="2 3">
    <name type="scientific">Daphnia magna</name>
    <dbReference type="NCBI Taxonomy" id="35525"/>
    <lineage>
        <taxon>Eukaryota</taxon>
        <taxon>Metazoa</taxon>
        <taxon>Ecdysozoa</taxon>
        <taxon>Arthropoda</taxon>
        <taxon>Crustacea</taxon>
        <taxon>Branchiopoda</taxon>
        <taxon>Diplostraca</taxon>
        <taxon>Cladocera</taxon>
        <taxon>Anomopoda</taxon>
        <taxon>Daphniidae</taxon>
        <taxon>Daphnia</taxon>
    </lineage>
</organism>
<dbReference type="EMBL" id="LRGB01000966">
    <property type="protein sequence ID" value="KZS14382.1"/>
    <property type="molecule type" value="Genomic_DNA"/>
</dbReference>
<protein>
    <recommendedName>
        <fullName evidence="1">ILCR1 Ig-like domain-containing protein</fullName>
    </recommendedName>
</protein>
<dbReference type="Gene3D" id="3.40.50.11530">
    <property type="match status" value="1"/>
</dbReference>